<dbReference type="GO" id="GO:0046872">
    <property type="term" value="F:metal ion binding"/>
    <property type="evidence" value="ECO:0007669"/>
    <property type="project" value="UniProtKB-KW"/>
</dbReference>
<dbReference type="GO" id="GO:0004722">
    <property type="term" value="F:protein serine/threonine phosphatase activity"/>
    <property type="evidence" value="ECO:0007669"/>
    <property type="project" value="UniProtKB-EC"/>
</dbReference>
<feature type="region of interest" description="Disordered" evidence="14">
    <location>
        <begin position="402"/>
        <end position="430"/>
    </location>
</feature>
<dbReference type="InterPro" id="IPR015915">
    <property type="entry name" value="Kelch-typ_b-propeller"/>
</dbReference>
<dbReference type="Gene3D" id="2.120.10.80">
    <property type="entry name" value="Kelch-type beta propeller"/>
    <property type="match status" value="2"/>
</dbReference>
<dbReference type="InterPro" id="IPR029052">
    <property type="entry name" value="Metallo-depent_PP-like"/>
</dbReference>
<comment type="caution">
    <text evidence="16">The sequence shown here is derived from an EMBL/GenBank/DDBJ whole genome shotgun (WGS) entry which is preliminary data.</text>
</comment>
<dbReference type="PANTHER" id="PTHR46422:SF4">
    <property type="entry name" value="SERINE_THREONINE-PROTEIN PHOSPHATASE BSL3"/>
    <property type="match status" value="1"/>
</dbReference>
<evidence type="ECO:0000256" key="11">
    <source>
        <dbReference type="ARBA" id="ARBA00047761"/>
    </source>
</evidence>
<comment type="subcellular location">
    <subcellularLocation>
        <location evidence="2">Nucleus</location>
    </subcellularLocation>
</comment>
<comment type="catalytic activity">
    <reaction evidence="11">
        <text>O-phospho-L-seryl-[protein] + H2O = L-seryl-[protein] + phosphate</text>
        <dbReference type="Rhea" id="RHEA:20629"/>
        <dbReference type="Rhea" id="RHEA-COMP:9863"/>
        <dbReference type="Rhea" id="RHEA-COMP:11604"/>
        <dbReference type="ChEBI" id="CHEBI:15377"/>
        <dbReference type="ChEBI" id="CHEBI:29999"/>
        <dbReference type="ChEBI" id="CHEBI:43474"/>
        <dbReference type="ChEBI" id="CHEBI:83421"/>
        <dbReference type="EC" id="3.1.3.16"/>
    </reaction>
</comment>
<evidence type="ECO:0000259" key="15">
    <source>
        <dbReference type="PROSITE" id="PS00125"/>
    </source>
</evidence>
<evidence type="ECO:0000256" key="8">
    <source>
        <dbReference type="ARBA" id="ARBA00022912"/>
    </source>
</evidence>
<keyword evidence="5" id="KW-0479">Metal-binding</keyword>
<keyword evidence="6" id="KW-0677">Repeat</keyword>
<dbReference type="KEGG" id="bbes:BESB_020030"/>
<dbReference type="VEuPathDB" id="ToxoDB:BESB_020030"/>
<keyword evidence="17" id="KW-1185">Reference proteome</keyword>
<keyword evidence="10" id="KW-0539">Nucleus</keyword>
<dbReference type="Pfam" id="PF00149">
    <property type="entry name" value="Metallophos"/>
    <property type="match status" value="1"/>
</dbReference>
<feature type="compositionally biased region" description="Polar residues" evidence="14">
    <location>
        <begin position="480"/>
        <end position="496"/>
    </location>
</feature>
<reference evidence="16 17" key="1">
    <citation type="submission" date="2017-09" db="EMBL/GenBank/DDBJ databases">
        <title>Genome sequencing of Besnoitia besnoiti strain Bb-Ger1.</title>
        <authorList>
            <person name="Schares G."/>
            <person name="Venepally P."/>
            <person name="Lorenzi H.A."/>
        </authorList>
    </citation>
    <scope>NUCLEOTIDE SEQUENCE [LARGE SCALE GENOMIC DNA]</scope>
    <source>
        <strain evidence="16 17">Bb-Ger1</strain>
    </source>
</reference>
<dbReference type="InterPro" id="IPR004843">
    <property type="entry name" value="Calcineurin-like_PHP"/>
</dbReference>
<organism evidence="16 17">
    <name type="scientific">Besnoitia besnoiti</name>
    <name type="common">Apicomplexan protozoan</name>
    <dbReference type="NCBI Taxonomy" id="94643"/>
    <lineage>
        <taxon>Eukaryota</taxon>
        <taxon>Sar</taxon>
        <taxon>Alveolata</taxon>
        <taxon>Apicomplexa</taxon>
        <taxon>Conoidasida</taxon>
        <taxon>Coccidia</taxon>
        <taxon>Eucoccidiorida</taxon>
        <taxon>Eimeriorina</taxon>
        <taxon>Sarcocystidae</taxon>
        <taxon>Besnoitia</taxon>
    </lineage>
</organism>
<evidence type="ECO:0000256" key="12">
    <source>
        <dbReference type="ARBA" id="ARBA00048336"/>
    </source>
</evidence>
<feature type="domain" description="Serine/threonine specific protein phosphatases" evidence="15">
    <location>
        <begin position="716"/>
        <end position="721"/>
    </location>
</feature>
<gene>
    <name evidence="16" type="ORF">BESB_020030</name>
</gene>
<dbReference type="AlphaFoldDB" id="A0A2A9M9L4"/>
<dbReference type="RefSeq" id="XP_029216071.1">
    <property type="nucleotide sequence ID" value="XM_029360712.1"/>
</dbReference>
<dbReference type="OrthoDB" id="309851at2759"/>
<comment type="catalytic activity">
    <reaction evidence="12 13">
        <text>O-phospho-L-threonyl-[protein] + H2O = L-threonyl-[protein] + phosphate</text>
        <dbReference type="Rhea" id="RHEA:47004"/>
        <dbReference type="Rhea" id="RHEA-COMP:11060"/>
        <dbReference type="Rhea" id="RHEA-COMP:11605"/>
        <dbReference type="ChEBI" id="CHEBI:15377"/>
        <dbReference type="ChEBI" id="CHEBI:30013"/>
        <dbReference type="ChEBI" id="CHEBI:43474"/>
        <dbReference type="ChEBI" id="CHEBI:61977"/>
        <dbReference type="EC" id="3.1.3.16"/>
    </reaction>
</comment>
<feature type="compositionally biased region" description="Low complexity" evidence="14">
    <location>
        <begin position="8"/>
        <end position="38"/>
    </location>
</feature>
<dbReference type="PIRSF" id="PIRSF036363">
    <property type="entry name" value="PPP_BSU1"/>
    <property type="match status" value="1"/>
</dbReference>
<protein>
    <recommendedName>
        <fullName evidence="13">Serine/threonine-protein phosphatase</fullName>
        <ecNumber evidence="13">3.1.3.16</ecNumber>
    </recommendedName>
</protein>
<dbReference type="SUPFAM" id="SSF50965">
    <property type="entry name" value="Galactose oxidase, central domain"/>
    <property type="match status" value="1"/>
</dbReference>
<dbReference type="SUPFAM" id="SSF56300">
    <property type="entry name" value="Metallo-dependent phosphatases"/>
    <property type="match status" value="1"/>
</dbReference>
<dbReference type="Pfam" id="PF24681">
    <property type="entry name" value="Kelch_KLHDC2_KLHL20_DRC7"/>
    <property type="match status" value="1"/>
</dbReference>
<dbReference type="GO" id="GO:0009742">
    <property type="term" value="P:brassinosteroid mediated signaling pathway"/>
    <property type="evidence" value="ECO:0007669"/>
    <property type="project" value="InterPro"/>
</dbReference>
<dbReference type="GO" id="GO:0005634">
    <property type="term" value="C:nucleus"/>
    <property type="evidence" value="ECO:0007669"/>
    <property type="project" value="UniProtKB-SubCell"/>
</dbReference>
<dbReference type="GeneID" id="40307064"/>
<dbReference type="Proteomes" id="UP000224006">
    <property type="component" value="Chromosome XI"/>
</dbReference>
<keyword evidence="8" id="KW-0904">Protein phosphatase</keyword>
<feature type="compositionally biased region" description="Low complexity" evidence="14">
    <location>
        <begin position="402"/>
        <end position="412"/>
    </location>
</feature>
<feature type="region of interest" description="Disordered" evidence="14">
    <location>
        <begin position="1"/>
        <end position="38"/>
    </location>
</feature>
<name>A0A2A9M9L4_BESBE</name>
<evidence type="ECO:0000256" key="1">
    <source>
        <dbReference type="ARBA" id="ARBA00001936"/>
    </source>
</evidence>
<dbReference type="Pfam" id="PF07646">
    <property type="entry name" value="Kelch_2"/>
    <property type="match status" value="1"/>
</dbReference>
<accession>A0A2A9M9L4</accession>
<evidence type="ECO:0000256" key="2">
    <source>
        <dbReference type="ARBA" id="ARBA00004123"/>
    </source>
</evidence>
<dbReference type="PRINTS" id="PR00114">
    <property type="entry name" value="STPHPHTASE"/>
</dbReference>
<evidence type="ECO:0000256" key="4">
    <source>
        <dbReference type="ARBA" id="ARBA00022441"/>
    </source>
</evidence>
<keyword evidence="4" id="KW-0880">Kelch repeat</keyword>
<dbReference type="InterPro" id="IPR012391">
    <property type="entry name" value="Ser/Thr_prot_Pase_BSU1"/>
</dbReference>
<comment type="similarity">
    <text evidence="3">Belongs to the PPP phosphatase family. BSU subfamily.</text>
</comment>
<dbReference type="InterPro" id="IPR011498">
    <property type="entry name" value="Kelch_2"/>
</dbReference>
<evidence type="ECO:0000256" key="6">
    <source>
        <dbReference type="ARBA" id="ARBA00022737"/>
    </source>
</evidence>
<feature type="region of interest" description="Disordered" evidence="14">
    <location>
        <begin position="445"/>
        <end position="496"/>
    </location>
</feature>
<evidence type="ECO:0000256" key="14">
    <source>
        <dbReference type="SAM" id="MobiDB-lite"/>
    </source>
</evidence>
<proteinExistence type="inferred from homology"/>
<evidence type="ECO:0000256" key="10">
    <source>
        <dbReference type="ARBA" id="ARBA00023242"/>
    </source>
</evidence>
<evidence type="ECO:0000256" key="13">
    <source>
        <dbReference type="RuleBase" id="RU004273"/>
    </source>
</evidence>
<evidence type="ECO:0000256" key="3">
    <source>
        <dbReference type="ARBA" id="ARBA00005671"/>
    </source>
</evidence>
<feature type="compositionally biased region" description="Basic and acidic residues" evidence="14">
    <location>
        <begin position="941"/>
        <end position="951"/>
    </location>
</feature>
<evidence type="ECO:0000256" key="5">
    <source>
        <dbReference type="ARBA" id="ARBA00022723"/>
    </source>
</evidence>
<keyword evidence="9" id="KW-0464">Manganese</keyword>
<dbReference type="EC" id="3.1.3.16" evidence="13"/>
<evidence type="ECO:0000256" key="9">
    <source>
        <dbReference type="ARBA" id="ARBA00023211"/>
    </source>
</evidence>
<keyword evidence="7 13" id="KW-0378">Hydrolase</keyword>
<dbReference type="Gene3D" id="3.60.21.10">
    <property type="match status" value="1"/>
</dbReference>
<feature type="compositionally biased region" description="Low complexity" evidence="14">
    <location>
        <begin position="445"/>
        <end position="466"/>
    </location>
</feature>
<comment type="cofactor">
    <cofactor evidence="1">
        <name>Mn(2+)</name>
        <dbReference type="ChEBI" id="CHEBI:29035"/>
    </cofactor>
</comment>
<evidence type="ECO:0000256" key="7">
    <source>
        <dbReference type="ARBA" id="ARBA00022801"/>
    </source>
</evidence>
<feature type="region of interest" description="Disordered" evidence="14">
    <location>
        <begin position="931"/>
        <end position="951"/>
    </location>
</feature>
<feature type="compositionally biased region" description="Pro residues" evidence="14">
    <location>
        <begin position="413"/>
        <end position="422"/>
    </location>
</feature>
<dbReference type="SMART" id="SM00156">
    <property type="entry name" value="PP2Ac"/>
    <property type="match status" value="1"/>
</dbReference>
<dbReference type="InterPro" id="IPR006186">
    <property type="entry name" value="Ser/Thr-sp_prot-phosphatase"/>
</dbReference>
<dbReference type="InterPro" id="IPR011043">
    <property type="entry name" value="Gal_Oxase/kelch_b-propeller"/>
</dbReference>
<dbReference type="PANTHER" id="PTHR46422">
    <property type="entry name" value="SERINE/THREONINE-PROTEIN PHOSPHATASE BSL3"/>
    <property type="match status" value="1"/>
</dbReference>
<dbReference type="PROSITE" id="PS00125">
    <property type="entry name" value="SER_THR_PHOSPHATASE"/>
    <property type="match status" value="1"/>
</dbReference>
<evidence type="ECO:0000313" key="16">
    <source>
        <dbReference type="EMBL" id="PFH32062.1"/>
    </source>
</evidence>
<dbReference type="EMBL" id="NWUJ01000012">
    <property type="protein sequence ID" value="PFH32062.1"/>
    <property type="molecule type" value="Genomic_DNA"/>
</dbReference>
<sequence length="951" mass="103890">MSQPQENGSSASLASPSSAAVGGGASSPSPAGGAASAGAASAKTGEFLGLPKSIQQSGDIPPPRFGHTCTGVGNHKVVVFGGAVGAAGGYSITNESYLYDNAGSRWHHLFAENPPPPRAAHAACCVDTLQLVVFGGATGGGSLSAEELYLLDLRKDPQLQWMPVPLQGVTPGRRYGHSMVYNKPNIIVFGGNDGERPLADVWFMDVEKSPFRWEEVIFEAHARRPPPRVYHATEVCREGPASGMMVVFGGRSASSRSLNDTWGLRQHRDGRWDWIAAPSKKQQAPEARFQHSMVFIGSKMLIVGGRTDTDCTKPLSTAVYDTETVEWRFMASMGRFRHSSWTVRSTVYTFGGFSHLTQQHPTADLTLMDCSLIPNFYSEREREDIRRKQALQQEQQVALANAVAASQAQTQPALPPPAPAPSAAPAASRAPNAFVAQTGAAAAKARAAPAGPAGPAGQQDPQAAQAAPPPGAPQHQGTANFASGSLRQSWSMSQRSQPRQLADIKLASHVSVVHETGEDFSSLVRRISIDRLEEEGKKINKEASRQEPLPTATESRRELLAERILKLLLRPLITQQEVYSTFNTDAPFAISWSDVTYLCDVVLDIVKNDDMVLHLRAPIKVYGDIHGQYYDLMRLFHLYKMPVEEERSDEFLSGPSSVLGGSGQGAGAGNSGVVGDIDTNDYLFLGDYVDRGLNSLETICLLFALKVKYPRQIHLLRGNHEDPAINSLYGFQDECKRRLREDPFDPNSCWRKFNLVFEYLPVAAIIDDAILCIHGGIGGTISSVEDLAALQRPLKVAQIPQNVYEQRVTDLLWSDPTDNDSMLGVVRNDVRDPDGSGRIYKFGPDRVHRFLAENDLQLIIRAHECVMDGFERFAGGKLITLFSATNYCNHHQNAGALLFIRRDMTIIPKLIYPANAPCQYNTWDSRMAELRPPTPPRAAPRMREKEFAGGG</sequence>
<dbReference type="STRING" id="94643.A0A2A9M9L4"/>
<evidence type="ECO:0000313" key="17">
    <source>
        <dbReference type="Proteomes" id="UP000224006"/>
    </source>
</evidence>